<dbReference type="PANTHER" id="PTHR12302">
    <property type="entry name" value="EBNA2 BINDING PROTEIN P100"/>
    <property type="match status" value="1"/>
</dbReference>
<proteinExistence type="predicted"/>
<dbReference type="Gene3D" id="2.40.50.90">
    <property type="match status" value="1"/>
</dbReference>
<keyword evidence="1" id="KW-0540">Nuclease</keyword>
<dbReference type="Proteomes" id="UP000177682">
    <property type="component" value="Unassembled WGS sequence"/>
</dbReference>
<name>A0A1F5PM63_9BACT</name>
<evidence type="ECO:0000259" key="4">
    <source>
        <dbReference type="PROSITE" id="PS50830"/>
    </source>
</evidence>
<accession>A0A1F5PM63</accession>
<keyword evidence="2" id="KW-0255">Endonuclease</keyword>
<protein>
    <recommendedName>
        <fullName evidence="4">TNase-like domain-containing protein</fullName>
    </recommendedName>
</protein>
<dbReference type="GO" id="GO:0004519">
    <property type="term" value="F:endonuclease activity"/>
    <property type="evidence" value="ECO:0007669"/>
    <property type="project" value="UniProtKB-KW"/>
</dbReference>
<evidence type="ECO:0000256" key="3">
    <source>
        <dbReference type="ARBA" id="ARBA00022801"/>
    </source>
</evidence>
<gene>
    <name evidence="5" type="ORF">A3E29_01440</name>
</gene>
<sequence>MKSQPKLSATKRTAIIAAAGLILTATGVYVTRHQLESRWQLHAMAKVIDGDTIKVDDNVSVRLIGIDSPEVGKCFYDESKQAVTQFLTGRSVYLEKEISGVDRYGRLLRYAFLPAAGEQHDNLLVNDYIVRQGWAQADQIPPDNRYRDLFNSAQEEAIRNNRGMWAKCDYEDQLSERREHSDPPPDPSYMVKGNISTRGYGKTYLVPGCDNYNNVKIDFSKGEQYFKTVKSAEKSGYRRATNCP</sequence>
<dbReference type="AlphaFoldDB" id="A0A1F5PM63"/>
<keyword evidence="3" id="KW-0378">Hydrolase</keyword>
<organism evidence="5 6">
    <name type="scientific">Candidatus Doudnabacteria bacterium RIFCSPHIGHO2_12_FULL_48_16</name>
    <dbReference type="NCBI Taxonomy" id="1817838"/>
    <lineage>
        <taxon>Bacteria</taxon>
        <taxon>Candidatus Doudnaibacteriota</taxon>
    </lineage>
</organism>
<comment type="caution">
    <text evidence="5">The sequence shown here is derived from an EMBL/GenBank/DDBJ whole genome shotgun (WGS) entry which is preliminary data.</text>
</comment>
<dbReference type="InterPro" id="IPR035437">
    <property type="entry name" value="SNase_OB-fold_sf"/>
</dbReference>
<reference evidence="5 6" key="1">
    <citation type="journal article" date="2016" name="Nat. Commun.">
        <title>Thousands of microbial genomes shed light on interconnected biogeochemical processes in an aquifer system.</title>
        <authorList>
            <person name="Anantharaman K."/>
            <person name="Brown C.T."/>
            <person name="Hug L.A."/>
            <person name="Sharon I."/>
            <person name="Castelle C.J."/>
            <person name="Probst A.J."/>
            <person name="Thomas B.C."/>
            <person name="Singh A."/>
            <person name="Wilkins M.J."/>
            <person name="Karaoz U."/>
            <person name="Brodie E.L."/>
            <person name="Williams K.H."/>
            <person name="Hubbard S.S."/>
            <person name="Banfield J.F."/>
        </authorList>
    </citation>
    <scope>NUCLEOTIDE SEQUENCE [LARGE SCALE GENOMIC DNA]</scope>
</reference>
<dbReference type="PROSITE" id="PS50830">
    <property type="entry name" value="TNASE_3"/>
    <property type="match status" value="1"/>
</dbReference>
<dbReference type="PANTHER" id="PTHR12302:SF3">
    <property type="entry name" value="SERINE_THREONINE-PROTEIN KINASE 31"/>
    <property type="match status" value="1"/>
</dbReference>
<dbReference type="GO" id="GO:0016787">
    <property type="term" value="F:hydrolase activity"/>
    <property type="evidence" value="ECO:0007669"/>
    <property type="project" value="UniProtKB-KW"/>
</dbReference>
<dbReference type="InterPro" id="IPR016071">
    <property type="entry name" value="Staphylococal_nuclease_OB-fold"/>
</dbReference>
<dbReference type="SUPFAM" id="SSF50199">
    <property type="entry name" value="Staphylococcal nuclease"/>
    <property type="match status" value="1"/>
</dbReference>
<evidence type="ECO:0000256" key="1">
    <source>
        <dbReference type="ARBA" id="ARBA00022722"/>
    </source>
</evidence>
<evidence type="ECO:0000313" key="5">
    <source>
        <dbReference type="EMBL" id="OGE90770.1"/>
    </source>
</evidence>
<dbReference type="SMART" id="SM00318">
    <property type="entry name" value="SNc"/>
    <property type="match status" value="1"/>
</dbReference>
<evidence type="ECO:0000256" key="2">
    <source>
        <dbReference type="ARBA" id="ARBA00022759"/>
    </source>
</evidence>
<feature type="domain" description="TNase-like" evidence="4">
    <location>
        <begin position="44"/>
        <end position="167"/>
    </location>
</feature>
<evidence type="ECO:0000313" key="6">
    <source>
        <dbReference type="Proteomes" id="UP000177682"/>
    </source>
</evidence>
<dbReference type="Pfam" id="PF00565">
    <property type="entry name" value="SNase"/>
    <property type="match status" value="1"/>
</dbReference>
<dbReference type="EMBL" id="MFEY01000004">
    <property type="protein sequence ID" value="OGE90770.1"/>
    <property type="molecule type" value="Genomic_DNA"/>
</dbReference>